<comment type="caution">
    <text evidence="2">The sequence shown here is derived from an EMBL/GenBank/DDBJ whole genome shotgun (WGS) entry which is preliminary data.</text>
</comment>
<organism evidence="2 3">
    <name type="scientific">Skermanella stibiiresistens SB22</name>
    <dbReference type="NCBI Taxonomy" id="1385369"/>
    <lineage>
        <taxon>Bacteria</taxon>
        <taxon>Pseudomonadati</taxon>
        <taxon>Pseudomonadota</taxon>
        <taxon>Alphaproteobacteria</taxon>
        <taxon>Rhodospirillales</taxon>
        <taxon>Azospirillaceae</taxon>
        <taxon>Skermanella</taxon>
    </lineage>
</organism>
<gene>
    <name evidence="2" type="ORF">N825_21210</name>
</gene>
<keyword evidence="3" id="KW-1185">Reference proteome</keyword>
<evidence type="ECO:0000313" key="3">
    <source>
        <dbReference type="Proteomes" id="UP000019486"/>
    </source>
</evidence>
<dbReference type="RefSeq" id="WP_037459322.1">
    <property type="nucleotide sequence ID" value="NZ_AVFL01000029.1"/>
</dbReference>
<dbReference type="STRING" id="1385369.N825_21210"/>
<protein>
    <submittedName>
        <fullName evidence="2">Uncharacterized protein</fullName>
    </submittedName>
</protein>
<keyword evidence="1" id="KW-0472">Membrane</keyword>
<name>W9GXA6_9PROT</name>
<dbReference type="AlphaFoldDB" id="W9GXA6"/>
<evidence type="ECO:0000313" key="2">
    <source>
        <dbReference type="EMBL" id="EWY37251.1"/>
    </source>
</evidence>
<keyword evidence="1" id="KW-0812">Transmembrane</keyword>
<reference evidence="2 3" key="1">
    <citation type="submission" date="2013-08" db="EMBL/GenBank/DDBJ databases">
        <title>The genome sequence of Skermanella stibiiresistens.</title>
        <authorList>
            <person name="Zhu W."/>
            <person name="Wang G."/>
        </authorList>
    </citation>
    <scope>NUCLEOTIDE SEQUENCE [LARGE SCALE GENOMIC DNA]</scope>
    <source>
        <strain evidence="2 3">SB22</strain>
    </source>
</reference>
<dbReference type="Proteomes" id="UP000019486">
    <property type="component" value="Unassembled WGS sequence"/>
</dbReference>
<keyword evidence="1" id="KW-1133">Transmembrane helix</keyword>
<evidence type="ECO:0000256" key="1">
    <source>
        <dbReference type="SAM" id="Phobius"/>
    </source>
</evidence>
<feature type="transmembrane region" description="Helical" evidence="1">
    <location>
        <begin position="45"/>
        <end position="67"/>
    </location>
</feature>
<dbReference type="EMBL" id="AVFL01000029">
    <property type="protein sequence ID" value="EWY37251.1"/>
    <property type="molecule type" value="Genomic_DNA"/>
</dbReference>
<sequence>MAVRWSSGARCRDFWCCPPPPTFSEKVAILDIRLDRGVSLFGVQLGFDTIIVMALITIGLGLSCRVLSRAAHDHARRIG</sequence>
<proteinExistence type="predicted"/>
<accession>W9GXA6</accession>